<comment type="subcellular location">
    <subcellularLocation>
        <location evidence="3">Cytoplasm</location>
    </subcellularLocation>
</comment>
<dbReference type="PANTHER" id="PTHR21022">
    <property type="entry name" value="PREPHENATE DEHYDRATASE P PROTEIN"/>
    <property type="match status" value="1"/>
</dbReference>
<dbReference type="EC" id="4.2.1.51" evidence="6"/>
<evidence type="ECO:0000256" key="16">
    <source>
        <dbReference type="ARBA" id="ARBA00031520"/>
    </source>
</evidence>
<evidence type="ECO:0000256" key="2">
    <source>
        <dbReference type="ARBA" id="ARBA00002364"/>
    </source>
</evidence>
<dbReference type="GO" id="GO:0004664">
    <property type="term" value="F:prephenate dehydratase activity"/>
    <property type="evidence" value="ECO:0007669"/>
    <property type="project" value="UniProtKB-EC"/>
</dbReference>
<evidence type="ECO:0000256" key="10">
    <source>
        <dbReference type="ARBA" id="ARBA00023141"/>
    </source>
</evidence>
<dbReference type="InterPro" id="IPR008242">
    <property type="entry name" value="Chor_mutase/pphenate_deHydtase"/>
</dbReference>
<accession>A0A2T9YAP9</accession>
<dbReference type="AlphaFoldDB" id="A0A2T9YAP9"/>
<dbReference type="GO" id="GO:0009094">
    <property type="term" value="P:L-phenylalanine biosynthetic process"/>
    <property type="evidence" value="ECO:0007669"/>
    <property type="project" value="UniProtKB-UniPathway"/>
</dbReference>
<dbReference type="GO" id="GO:0046417">
    <property type="term" value="P:chorismate metabolic process"/>
    <property type="evidence" value="ECO:0007669"/>
    <property type="project" value="InterPro"/>
</dbReference>
<dbReference type="Gene3D" id="3.30.70.260">
    <property type="match status" value="1"/>
</dbReference>
<evidence type="ECO:0000256" key="9">
    <source>
        <dbReference type="ARBA" id="ARBA00022605"/>
    </source>
</evidence>
<evidence type="ECO:0000256" key="14">
    <source>
        <dbReference type="ARBA" id="ARBA00023268"/>
    </source>
</evidence>
<evidence type="ECO:0000313" key="19">
    <source>
        <dbReference type="EMBL" id="PVU89407.1"/>
    </source>
</evidence>
<dbReference type="InterPro" id="IPR045865">
    <property type="entry name" value="ACT-like_dom_sf"/>
</dbReference>
<feature type="domain" description="Chorismate mutase" evidence="17">
    <location>
        <begin position="1"/>
        <end position="101"/>
    </location>
</feature>
<gene>
    <name evidence="19" type="ORF">BB561_005370</name>
</gene>
<evidence type="ECO:0000256" key="12">
    <source>
        <dbReference type="ARBA" id="ARBA00023235"/>
    </source>
</evidence>
<name>A0A2T9YAP9_9FUNG</name>
<dbReference type="UniPathway" id="UPA00121">
    <property type="reaction ID" value="UER00345"/>
</dbReference>
<evidence type="ECO:0000256" key="5">
    <source>
        <dbReference type="ARBA" id="ARBA00004817"/>
    </source>
</evidence>
<dbReference type="GO" id="GO:0004106">
    <property type="term" value="F:chorismate mutase activity"/>
    <property type="evidence" value="ECO:0007669"/>
    <property type="project" value="UniProtKB-EC"/>
</dbReference>
<keyword evidence="13" id="KW-0456">Lyase</keyword>
<evidence type="ECO:0000256" key="8">
    <source>
        <dbReference type="ARBA" id="ARBA00022490"/>
    </source>
</evidence>
<sequence length="385" mass="42551">MDFDDLRSEIAGLDQQLVDILNQRAELSVAIGKSKKKAEKVALELATNGSAATSSIYIPEQEKSVYNRVKSLNNGPISDNSLYSIYREIMSASISLQDKVQVAFLGPIGTFCHQAAKKKFGDSVSFVPYSNITDVFEAVETSKIGYGVVPIENSIFGSVPMTLDSFNSIKISKSTIILSEIYLPLQQTLLSNSELKKITKIYSHPMAFGQCQPWLKNNLPDVQCVEVNSTALGAQISSLEPFSAAIANSMCSSLYNINILEQNISTRSDNTTRFLVISRSQQLLQPKNADKVSIIFTLNNTKSNSIQNTLQLFDEFKFTIISINSRPAGSCFEAGTDNTSNWSYTYFIDALISQQNSSESVNLLIDGLQKYCTFVKLLGLYFNEN</sequence>
<keyword evidence="14" id="KW-0511">Multifunctional enzyme</keyword>
<evidence type="ECO:0000256" key="7">
    <source>
        <dbReference type="ARBA" id="ARBA00014401"/>
    </source>
</evidence>
<proteinExistence type="predicted"/>
<reference evidence="19 20" key="1">
    <citation type="journal article" date="2018" name="MBio">
        <title>Comparative Genomics Reveals the Core Gene Toolbox for the Fungus-Insect Symbiosis.</title>
        <authorList>
            <person name="Wang Y."/>
            <person name="Stata M."/>
            <person name="Wang W."/>
            <person name="Stajich J.E."/>
            <person name="White M.M."/>
            <person name="Moncalvo J.M."/>
        </authorList>
    </citation>
    <scope>NUCLEOTIDE SEQUENCE [LARGE SCALE GENOMIC DNA]</scope>
    <source>
        <strain evidence="19 20">SWE-8-4</strain>
    </source>
</reference>
<evidence type="ECO:0000313" key="20">
    <source>
        <dbReference type="Proteomes" id="UP000245383"/>
    </source>
</evidence>
<dbReference type="InterPro" id="IPR036263">
    <property type="entry name" value="Chorismate_II_sf"/>
</dbReference>
<dbReference type="InterPro" id="IPR002701">
    <property type="entry name" value="CM_II_prokaryot"/>
</dbReference>
<dbReference type="STRING" id="133385.A0A2T9YAP9"/>
<evidence type="ECO:0000256" key="3">
    <source>
        <dbReference type="ARBA" id="ARBA00004496"/>
    </source>
</evidence>
<dbReference type="Proteomes" id="UP000245383">
    <property type="component" value="Unassembled WGS sequence"/>
</dbReference>
<organism evidence="19 20">
    <name type="scientific">Smittium simulii</name>
    <dbReference type="NCBI Taxonomy" id="133385"/>
    <lineage>
        <taxon>Eukaryota</taxon>
        <taxon>Fungi</taxon>
        <taxon>Fungi incertae sedis</taxon>
        <taxon>Zoopagomycota</taxon>
        <taxon>Kickxellomycotina</taxon>
        <taxon>Harpellomycetes</taxon>
        <taxon>Harpellales</taxon>
        <taxon>Legeriomycetaceae</taxon>
        <taxon>Smittium</taxon>
    </lineage>
</organism>
<dbReference type="Pfam" id="PF00800">
    <property type="entry name" value="PDT"/>
    <property type="match status" value="1"/>
</dbReference>
<evidence type="ECO:0000256" key="11">
    <source>
        <dbReference type="ARBA" id="ARBA00023222"/>
    </source>
</evidence>
<dbReference type="PIRSF" id="PIRSF001500">
    <property type="entry name" value="Chor_mut_pdt_Ppr"/>
    <property type="match status" value="1"/>
</dbReference>
<comment type="pathway">
    <text evidence="5">Metabolic intermediate biosynthesis; prephenate biosynthesis; prephenate from chorismate: step 1/1.</text>
</comment>
<dbReference type="OrthoDB" id="983542at2759"/>
<dbReference type="InterPro" id="IPR036979">
    <property type="entry name" value="CM_dom_sf"/>
</dbReference>
<evidence type="ECO:0000259" key="17">
    <source>
        <dbReference type="PROSITE" id="PS51168"/>
    </source>
</evidence>
<comment type="function">
    <text evidence="2">Catalyzes the Claisen rearrangement of chorismate to prephenate and the decarboxylation/dehydration of prephenate to phenylpyruvate.</text>
</comment>
<evidence type="ECO:0000256" key="4">
    <source>
        <dbReference type="ARBA" id="ARBA00004741"/>
    </source>
</evidence>
<keyword evidence="10" id="KW-0057">Aromatic amino acid biosynthesis</keyword>
<keyword evidence="11" id="KW-0584">Phenylalanine biosynthesis</keyword>
<dbReference type="Pfam" id="PF01817">
    <property type="entry name" value="CM_2"/>
    <property type="match status" value="1"/>
</dbReference>
<evidence type="ECO:0000259" key="18">
    <source>
        <dbReference type="PROSITE" id="PS51171"/>
    </source>
</evidence>
<comment type="caution">
    <text evidence="19">The sequence shown here is derived from an EMBL/GenBank/DDBJ whole genome shotgun (WGS) entry which is preliminary data.</text>
</comment>
<evidence type="ECO:0000256" key="13">
    <source>
        <dbReference type="ARBA" id="ARBA00023239"/>
    </source>
</evidence>
<dbReference type="UniPathway" id="UPA00120">
    <property type="reaction ID" value="UER00203"/>
</dbReference>
<dbReference type="InterPro" id="IPR001086">
    <property type="entry name" value="Preph_deHydtase"/>
</dbReference>
<feature type="domain" description="Prephenate dehydratase" evidence="18">
    <location>
        <begin position="101"/>
        <end position="279"/>
    </location>
</feature>
<dbReference type="SUPFAM" id="SSF53850">
    <property type="entry name" value="Periplasmic binding protein-like II"/>
    <property type="match status" value="1"/>
</dbReference>
<evidence type="ECO:0000256" key="6">
    <source>
        <dbReference type="ARBA" id="ARBA00013147"/>
    </source>
</evidence>
<dbReference type="SMART" id="SM00830">
    <property type="entry name" value="CM_2"/>
    <property type="match status" value="1"/>
</dbReference>
<dbReference type="PROSITE" id="PS51168">
    <property type="entry name" value="CHORISMATE_MUT_2"/>
    <property type="match status" value="1"/>
</dbReference>
<keyword evidence="8" id="KW-0963">Cytoplasm</keyword>
<dbReference type="PROSITE" id="PS51171">
    <property type="entry name" value="PREPHENATE_DEHYDR_3"/>
    <property type="match status" value="1"/>
</dbReference>
<dbReference type="GO" id="GO:0005737">
    <property type="term" value="C:cytoplasm"/>
    <property type="evidence" value="ECO:0007669"/>
    <property type="project" value="UniProtKB-SubCell"/>
</dbReference>
<dbReference type="CDD" id="cd13630">
    <property type="entry name" value="PBP2_PDT_1"/>
    <property type="match status" value="1"/>
</dbReference>
<keyword evidence="9" id="KW-0028">Amino-acid biosynthesis</keyword>
<dbReference type="EMBL" id="MBFR01000316">
    <property type="protein sequence ID" value="PVU89407.1"/>
    <property type="molecule type" value="Genomic_DNA"/>
</dbReference>
<evidence type="ECO:0000256" key="1">
    <source>
        <dbReference type="ARBA" id="ARBA00000824"/>
    </source>
</evidence>
<comment type="pathway">
    <text evidence="4">Amino-acid biosynthesis; L-phenylalanine biosynthesis; phenylpyruvate from prephenate: step 1/1.</text>
</comment>
<dbReference type="Gene3D" id="1.20.59.10">
    <property type="entry name" value="Chorismate mutase"/>
    <property type="match status" value="1"/>
</dbReference>
<dbReference type="Gene3D" id="3.40.190.10">
    <property type="entry name" value="Periplasmic binding protein-like II"/>
    <property type="match status" value="2"/>
</dbReference>
<keyword evidence="12" id="KW-0413">Isomerase</keyword>
<dbReference type="SUPFAM" id="SSF55021">
    <property type="entry name" value="ACT-like"/>
    <property type="match status" value="1"/>
</dbReference>
<comment type="catalytic activity">
    <reaction evidence="1">
        <text>chorismate = prephenate</text>
        <dbReference type="Rhea" id="RHEA:13897"/>
        <dbReference type="ChEBI" id="CHEBI:29748"/>
        <dbReference type="ChEBI" id="CHEBI:29934"/>
        <dbReference type="EC" id="5.4.99.5"/>
    </reaction>
</comment>
<keyword evidence="20" id="KW-1185">Reference proteome</keyword>
<protein>
    <recommendedName>
        <fullName evidence="7">Bifunctional chorismate mutase/prephenate dehydratase</fullName>
        <ecNumber evidence="6">4.2.1.51</ecNumber>
    </recommendedName>
    <alternativeName>
        <fullName evidence="16">Chorismate mutase-prephenate dehydratase</fullName>
    </alternativeName>
    <alternativeName>
        <fullName evidence="15">p-protein</fullName>
    </alternativeName>
</protein>
<dbReference type="PANTHER" id="PTHR21022:SF19">
    <property type="entry name" value="PREPHENATE DEHYDRATASE-RELATED"/>
    <property type="match status" value="1"/>
</dbReference>
<evidence type="ECO:0000256" key="15">
    <source>
        <dbReference type="ARBA" id="ARBA00031175"/>
    </source>
</evidence>
<dbReference type="SUPFAM" id="SSF48600">
    <property type="entry name" value="Chorismate mutase II"/>
    <property type="match status" value="1"/>
</dbReference>